<feature type="region of interest" description="Disordered" evidence="9">
    <location>
        <begin position="457"/>
        <end position="477"/>
    </location>
</feature>
<name>A0ABY1VR56_9ACTO</name>
<dbReference type="PANTHER" id="PTHR30588:SF0">
    <property type="entry name" value="BRANCHED-CHAIN AMINO ACID PERMEASE BRNQ"/>
    <property type="match status" value="1"/>
</dbReference>
<feature type="compositionally biased region" description="Polar residues" evidence="9">
    <location>
        <begin position="457"/>
        <end position="466"/>
    </location>
</feature>
<evidence type="ECO:0000256" key="2">
    <source>
        <dbReference type="ARBA" id="ARBA00008540"/>
    </source>
</evidence>
<evidence type="ECO:0000313" key="11">
    <source>
        <dbReference type="EMBL" id="SPT53907.1"/>
    </source>
</evidence>
<feature type="transmembrane region" description="Helical" evidence="10">
    <location>
        <begin position="340"/>
        <end position="362"/>
    </location>
</feature>
<comment type="caution">
    <text evidence="11">The sequence shown here is derived from an EMBL/GenBank/DDBJ whole genome shotgun (WGS) entry which is preliminary data.</text>
</comment>
<evidence type="ECO:0000313" key="12">
    <source>
        <dbReference type="Proteomes" id="UP000250006"/>
    </source>
</evidence>
<sequence>MTAPHAKANVSNENAKSSDARRAPGGGALLTTGLMLFALFFGAGNLIFPPVLGASSGRHLPLVMIGFLLTGVLMPLISLIAVSTSGEGVLGLANRVGKVFGMAMPAAVYLAIGPLYAIPRVATVSYELATKPVLELMGLSGGQLALAAHALVFFSVTLYLAITPSKLADRVGKFLTPALLGLIAVLCTAVLLRGQTVAREAVEPFATSPMTTGLTRGYFTMDVLGAIVFGIVVISAVREQGFVGTRQVMRATSGAAVISAVLLGLVYGGLALVGARVSGDPSDGTALLRAASTMALGTTGTLVFAAIVLLACLTTAVGLMAAWAGYGVSKLPTLSFARHVVVGTVVAFALANLGLTLILRIVSPVTLLLYPITIALVVVTILDTVAPGHLRLTYQGATATAAVLGAVSALADIGVKAPSELLARTGLWNDATGWILPTVLVAAVCLALDVRAGRWSTPASDQSGVTEQVERAVTGQG</sequence>
<reference evidence="11 12" key="1">
    <citation type="submission" date="2018-06" db="EMBL/GenBank/DDBJ databases">
        <authorList>
            <consortium name="Pathogen Informatics"/>
            <person name="Doyle S."/>
        </authorList>
    </citation>
    <scope>NUCLEOTIDE SEQUENCE [LARGE SCALE GENOMIC DNA]</scope>
    <source>
        <strain evidence="11 12">NCTC11535</strain>
    </source>
</reference>
<evidence type="ECO:0000256" key="9">
    <source>
        <dbReference type="SAM" id="MobiDB-lite"/>
    </source>
</evidence>
<keyword evidence="3" id="KW-0813">Transport</keyword>
<proteinExistence type="inferred from homology"/>
<evidence type="ECO:0000256" key="8">
    <source>
        <dbReference type="ARBA" id="ARBA00023136"/>
    </source>
</evidence>
<feature type="transmembrane region" description="Helical" evidence="10">
    <location>
        <begin position="138"/>
        <end position="162"/>
    </location>
</feature>
<keyword evidence="6" id="KW-0029">Amino-acid transport</keyword>
<evidence type="ECO:0000256" key="4">
    <source>
        <dbReference type="ARBA" id="ARBA00022475"/>
    </source>
</evidence>
<feature type="transmembrane region" description="Helical" evidence="10">
    <location>
        <begin position="302"/>
        <end position="328"/>
    </location>
</feature>
<keyword evidence="7 10" id="KW-1133">Transmembrane helix</keyword>
<feature type="region of interest" description="Disordered" evidence="9">
    <location>
        <begin position="1"/>
        <end position="22"/>
    </location>
</feature>
<evidence type="ECO:0000256" key="6">
    <source>
        <dbReference type="ARBA" id="ARBA00022970"/>
    </source>
</evidence>
<evidence type="ECO:0000256" key="7">
    <source>
        <dbReference type="ARBA" id="ARBA00022989"/>
    </source>
</evidence>
<keyword evidence="8 10" id="KW-0472">Membrane</keyword>
<dbReference type="NCBIfam" id="TIGR00796">
    <property type="entry name" value="livcs"/>
    <property type="match status" value="1"/>
</dbReference>
<evidence type="ECO:0000256" key="1">
    <source>
        <dbReference type="ARBA" id="ARBA00004651"/>
    </source>
</evidence>
<evidence type="ECO:0000256" key="10">
    <source>
        <dbReference type="SAM" id="Phobius"/>
    </source>
</evidence>
<evidence type="ECO:0000256" key="5">
    <source>
        <dbReference type="ARBA" id="ARBA00022692"/>
    </source>
</evidence>
<dbReference type="Proteomes" id="UP000250006">
    <property type="component" value="Unassembled WGS sequence"/>
</dbReference>
<feature type="transmembrane region" description="Helical" evidence="10">
    <location>
        <begin position="174"/>
        <end position="192"/>
    </location>
</feature>
<dbReference type="PANTHER" id="PTHR30588">
    <property type="entry name" value="BRANCHED-CHAIN AMINO ACID TRANSPORT SYSTEM 2 CARRIER PROTEIN"/>
    <property type="match status" value="1"/>
</dbReference>
<feature type="transmembrane region" description="Helical" evidence="10">
    <location>
        <begin position="96"/>
        <end position="118"/>
    </location>
</feature>
<evidence type="ECO:0000256" key="3">
    <source>
        <dbReference type="ARBA" id="ARBA00022448"/>
    </source>
</evidence>
<feature type="transmembrane region" description="Helical" evidence="10">
    <location>
        <begin position="218"/>
        <end position="237"/>
    </location>
</feature>
<feature type="transmembrane region" description="Helical" evidence="10">
    <location>
        <begin position="368"/>
        <end position="385"/>
    </location>
</feature>
<dbReference type="InterPro" id="IPR004685">
    <property type="entry name" value="Brnchd-chn_aa_trnsp_Livcs"/>
</dbReference>
<feature type="transmembrane region" description="Helical" evidence="10">
    <location>
        <begin position="60"/>
        <end position="84"/>
    </location>
</feature>
<dbReference type="EMBL" id="UAPQ01000008">
    <property type="protein sequence ID" value="SPT53907.1"/>
    <property type="molecule type" value="Genomic_DNA"/>
</dbReference>
<organism evidence="11 12">
    <name type="scientific">Actinomyces bovis</name>
    <dbReference type="NCBI Taxonomy" id="1658"/>
    <lineage>
        <taxon>Bacteria</taxon>
        <taxon>Bacillati</taxon>
        <taxon>Actinomycetota</taxon>
        <taxon>Actinomycetes</taxon>
        <taxon>Actinomycetales</taxon>
        <taxon>Actinomycetaceae</taxon>
        <taxon>Actinomyces</taxon>
    </lineage>
</organism>
<gene>
    <name evidence="11" type="primary">brnQ</name>
    <name evidence="11" type="ORF">NCTC11535_01599</name>
</gene>
<feature type="transmembrane region" description="Helical" evidence="10">
    <location>
        <begin position="26"/>
        <end position="48"/>
    </location>
</feature>
<comment type="similarity">
    <text evidence="2">Belongs to the branched chain amino acid transporter family.</text>
</comment>
<dbReference type="Pfam" id="PF05525">
    <property type="entry name" value="Branch_AA_trans"/>
    <property type="match status" value="1"/>
</dbReference>
<keyword evidence="4" id="KW-1003">Cell membrane</keyword>
<comment type="subcellular location">
    <subcellularLocation>
        <location evidence="1">Cell membrane</location>
        <topology evidence="1">Multi-pass membrane protein</topology>
    </subcellularLocation>
</comment>
<keyword evidence="12" id="KW-1185">Reference proteome</keyword>
<accession>A0ABY1VR56</accession>
<feature type="transmembrane region" description="Helical" evidence="10">
    <location>
        <begin position="392"/>
        <end position="411"/>
    </location>
</feature>
<keyword evidence="5 10" id="KW-0812">Transmembrane</keyword>
<feature type="transmembrane region" description="Helical" evidence="10">
    <location>
        <begin position="249"/>
        <end position="273"/>
    </location>
</feature>
<protein>
    <submittedName>
        <fullName evidence="11">LIV-II</fullName>
    </submittedName>
</protein>
<feature type="transmembrane region" description="Helical" evidence="10">
    <location>
        <begin position="431"/>
        <end position="450"/>
    </location>
</feature>